<evidence type="ECO:0000256" key="1">
    <source>
        <dbReference type="ARBA" id="ARBA00022763"/>
    </source>
</evidence>
<keyword evidence="2" id="KW-0234">DNA repair</keyword>
<reference evidence="3 4" key="1">
    <citation type="submission" date="2024-09" db="EMBL/GenBank/DDBJ databases">
        <authorList>
            <person name="Sun Q."/>
            <person name="Mori K."/>
        </authorList>
    </citation>
    <scope>NUCLEOTIDE SEQUENCE [LARGE SCALE GENOMIC DNA]</scope>
    <source>
        <strain evidence="3 4">TBRC 1851</strain>
    </source>
</reference>
<dbReference type="PANTHER" id="PTHR43003">
    <property type="entry name" value="DNA-3-METHYLADENINE GLYCOSYLASE"/>
    <property type="match status" value="1"/>
</dbReference>
<dbReference type="InterPro" id="IPR011257">
    <property type="entry name" value="DNA_glycosylase"/>
</dbReference>
<dbReference type="InterPro" id="IPR051912">
    <property type="entry name" value="Alkylbase_DNA_Glycosylase/TA"/>
</dbReference>
<keyword evidence="1" id="KW-0227">DNA damage</keyword>
<evidence type="ECO:0008006" key="5">
    <source>
        <dbReference type="Google" id="ProtNLM"/>
    </source>
</evidence>
<dbReference type="RefSeq" id="WP_394302183.1">
    <property type="nucleotide sequence ID" value="NZ_JBHMQT010000037.1"/>
</dbReference>
<proteinExistence type="predicted"/>
<keyword evidence="4" id="KW-1185">Reference proteome</keyword>
<sequence length="264" mass="28384">MYMLDHPGWDTADGTLIRAMRTLAGTWLIPAVGEAKLISGSGDAPPVDTYEPVALDLAALPPGLAHALRTLGPVRRWRNTDLWDALATAIIRQVIRAGQARKMHQVFRAVSGDKVAVTALIPTPEQVLAMSAEKFADLGMAFKRRPLQAAAGAYLDHHAEWSQLPADVLVKALQAVPRIGPWTAGTAVADHTGDFSVYPHADLAVRTWAATADPTTAWPADEPGFTAVWQRLAGPHLSTLTVLTLAWGDDHARKTPVDPGTQPR</sequence>
<gene>
    <name evidence="3" type="ORF">ACFHYQ_17295</name>
</gene>
<accession>A0ABV6U6H9</accession>
<protein>
    <recommendedName>
        <fullName evidence="5">DNA-3-methyladenine glycosylase II</fullName>
    </recommendedName>
</protein>
<evidence type="ECO:0000313" key="3">
    <source>
        <dbReference type="EMBL" id="MFC0864054.1"/>
    </source>
</evidence>
<dbReference type="SUPFAM" id="SSF48150">
    <property type="entry name" value="DNA-glycosylase"/>
    <property type="match status" value="1"/>
</dbReference>
<dbReference type="Gene3D" id="1.10.340.30">
    <property type="entry name" value="Hypothetical protein, domain 2"/>
    <property type="match status" value="1"/>
</dbReference>
<dbReference type="Proteomes" id="UP001589870">
    <property type="component" value="Unassembled WGS sequence"/>
</dbReference>
<name>A0ABV6U6H9_9ACTN</name>
<evidence type="ECO:0000256" key="2">
    <source>
        <dbReference type="ARBA" id="ARBA00023204"/>
    </source>
</evidence>
<dbReference type="PANTHER" id="PTHR43003:SF5">
    <property type="entry name" value="DNA-3-METHYLADENINE GLYCOSYLASE"/>
    <property type="match status" value="1"/>
</dbReference>
<dbReference type="EMBL" id="JBHMQT010000037">
    <property type="protein sequence ID" value="MFC0864054.1"/>
    <property type="molecule type" value="Genomic_DNA"/>
</dbReference>
<organism evidence="3 4">
    <name type="scientific">Sphaerimonospora cavernae</name>
    <dbReference type="NCBI Taxonomy" id="1740611"/>
    <lineage>
        <taxon>Bacteria</taxon>
        <taxon>Bacillati</taxon>
        <taxon>Actinomycetota</taxon>
        <taxon>Actinomycetes</taxon>
        <taxon>Streptosporangiales</taxon>
        <taxon>Streptosporangiaceae</taxon>
        <taxon>Sphaerimonospora</taxon>
    </lineage>
</organism>
<evidence type="ECO:0000313" key="4">
    <source>
        <dbReference type="Proteomes" id="UP001589870"/>
    </source>
</evidence>
<comment type="caution">
    <text evidence="3">The sequence shown here is derived from an EMBL/GenBank/DDBJ whole genome shotgun (WGS) entry which is preliminary data.</text>
</comment>